<dbReference type="EMBL" id="JAOPKC010000013">
    <property type="protein sequence ID" value="MCU4718635.1"/>
    <property type="molecule type" value="Genomic_DNA"/>
</dbReference>
<dbReference type="AlphaFoldDB" id="A0AAE3LI87"/>
<gene>
    <name evidence="3" type="ORF">OB914_11950</name>
    <name evidence="2" type="ORF">OB916_11240</name>
</gene>
<evidence type="ECO:0000313" key="4">
    <source>
        <dbReference type="Proteomes" id="UP001208186"/>
    </source>
</evidence>
<dbReference type="Proteomes" id="UP001208186">
    <property type="component" value="Unassembled WGS sequence"/>
</dbReference>
<dbReference type="Proteomes" id="UP001209746">
    <property type="component" value="Unassembled WGS sequence"/>
</dbReference>
<dbReference type="PANTHER" id="PTHR39323">
    <property type="entry name" value="BLR1149 PROTEIN"/>
    <property type="match status" value="1"/>
</dbReference>
<name>A0AAE3LI87_9EURY</name>
<dbReference type="GO" id="GO:0016787">
    <property type="term" value="F:hydrolase activity"/>
    <property type="evidence" value="ECO:0007669"/>
    <property type="project" value="InterPro"/>
</dbReference>
<keyword evidence="4" id="KW-1185">Reference proteome</keyword>
<dbReference type="Pfam" id="PF00149">
    <property type="entry name" value="Metallophos"/>
    <property type="match status" value="1"/>
</dbReference>
<dbReference type="RefSeq" id="WP_315909455.1">
    <property type="nucleotide sequence ID" value="NZ_JAOPKC010000013.1"/>
</dbReference>
<dbReference type="InterPro" id="IPR029052">
    <property type="entry name" value="Metallo-depent_PP-like"/>
</dbReference>
<sequence>MVVEPIPDAPAAVVDTGEGRALAVADYHAGLESHLRREGVELDPADEQRREQLLSLLAESDPDRLVLLGDLATSIGEPTGEERAEIEALLEAVSVPITIVKGNHDGEIESVVGDQRDVTVTDGEGTRIGSVGFAHGHTWPAPAVLEAEIVCVAHEHPVVRLEDEVGGARAERVWLRGRVEPGPFRDHFGDRLGTVSAEMVVFPAFNDRSGGTWVNVEGRDFLSPFLPAGLADGEAYLLDGTRLGPYQRL</sequence>
<accession>A0AAE3LI87</accession>
<dbReference type="InterPro" id="IPR004843">
    <property type="entry name" value="Calcineurin-like_PHP"/>
</dbReference>
<protein>
    <submittedName>
        <fullName evidence="3">Metallophosphoesterase</fullName>
    </submittedName>
</protein>
<evidence type="ECO:0000313" key="2">
    <source>
        <dbReference type="EMBL" id="MCU4718635.1"/>
    </source>
</evidence>
<comment type="caution">
    <text evidence="3">The sequence shown here is derived from an EMBL/GenBank/DDBJ whole genome shotgun (WGS) entry which is preliminary data.</text>
</comment>
<evidence type="ECO:0000259" key="1">
    <source>
        <dbReference type="Pfam" id="PF00149"/>
    </source>
</evidence>
<evidence type="ECO:0000313" key="3">
    <source>
        <dbReference type="EMBL" id="MCU4727679.1"/>
    </source>
</evidence>
<dbReference type="SUPFAM" id="SSF56300">
    <property type="entry name" value="Metallo-dependent phosphatases"/>
    <property type="match status" value="1"/>
</dbReference>
<feature type="domain" description="Calcineurin-like phosphoesterase" evidence="1">
    <location>
        <begin position="21"/>
        <end position="113"/>
    </location>
</feature>
<proteinExistence type="predicted"/>
<organism evidence="3 5">
    <name type="scientific">Halapricum hydrolyticum</name>
    <dbReference type="NCBI Taxonomy" id="2979991"/>
    <lineage>
        <taxon>Archaea</taxon>
        <taxon>Methanobacteriati</taxon>
        <taxon>Methanobacteriota</taxon>
        <taxon>Stenosarchaea group</taxon>
        <taxon>Halobacteria</taxon>
        <taxon>Halobacteriales</taxon>
        <taxon>Haloarculaceae</taxon>
        <taxon>Halapricum</taxon>
    </lineage>
</organism>
<dbReference type="PANTHER" id="PTHR39323:SF1">
    <property type="entry name" value="BLR1149 PROTEIN"/>
    <property type="match status" value="1"/>
</dbReference>
<evidence type="ECO:0000313" key="5">
    <source>
        <dbReference type="Proteomes" id="UP001209746"/>
    </source>
</evidence>
<dbReference type="InterPro" id="IPR024173">
    <property type="entry name" value="Pesterase_MJ0037-like"/>
</dbReference>
<dbReference type="CDD" id="cd07391">
    <property type="entry name" value="MPP_PF1019"/>
    <property type="match status" value="1"/>
</dbReference>
<dbReference type="PIRSF" id="PIRSF000887">
    <property type="entry name" value="Pesterase_MJ0037"/>
    <property type="match status" value="1"/>
</dbReference>
<dbReference type="EMBL" id="JAOPKD010000012">
    <property type="protein sequence ID" value="MCU4727679.1"/>
    <property type="molecule type" value="Genomic_DNA"/>
</dbReference>
<dbReference type="Gene3D" id="3.60.21.10">
    <property type="match status" value="1"/>
</dbReference>
<reference evidence="3" key="1">
    <citation type="submission" date="2023-02" db="EMBL/GenBank/DDBJ databases">
        <title>Enrichment on poylsaccharides allowed isolation of novel metabolic and taxonomic groups of Haloarchaea.</title>
        <authorList>
            <person name="Sorokin D.Y."/>
            <person name="Elcheninov A.G."/>
            <person name="Khizhniak T.V."/>
            <person name="Kolganova T.V."/>
            <person name="Kublanov I.V."/>
        </authorList>
    </citation>
    <scope>NUCLEOTIDE SEQUENCE</scope>
    <source>
        <strain evidence="2 4">HArc-curdl5-1</strain>
        <strain evidence="3">HArc-curdl7</strain>
    </source>
</reference>